<dbReference type="InterPro" id="IPR011993">
    <property type="entry name" value="PH-like_dom_sf"/>
</dbReference>
<evidence type="ECO:0000313" key="5">
    <source>
        <dbReference type="EMBL" id="QSL67095.1"/>
    </source>
</evidence>
<dbReference type="InterPro" id="IPR011992">
    <property type="entry name" value="EF-hand-dom_pair"/>
</dbReference>
<dbReference type="SMART" id="SM00568">
    <property type="entry name" value="GRAM"/>
    <property type="match status" value="1"/>
</dbReference>
<evidence type="ECO:0000313" key="6">
    <source>
        <dbReference type="Proteomes" id="UP000663699"/>
    </source>
</evidence>
<evidence type="ECO:0008006" key="7">
    <source>
        <dbReference type="Google" id="ProtNLM"/>
    </source>
</evidence>
<dbReference type="Proteomes" id="UP000663699">
    <property type="component" value="Chromosome 17"/>
</dbReference>
<dbReference type="InterPro" id="IPR002048">
    <property type="entry name" value="EF_hand_dom"/>
</dbReference>
<dbReference type="Pfam" id="PF02893">
    <property type="entry name" value="GRAM"/>
    <property type="match status" value="1"/>
</dbReference>
<accession>A0A899G363</accession>
<organism evidence="5 6">
    <name type="scientific">Pneumocystis wakefieldiae</name>
    <dbReference type="NCBI Taxonomy" id="38082"/>
    <lineage>
        <taxon>Eukaryota</taxon>
        <taxon>Fungi</taxon>
        <taxon>Dikarya</taxon>
        <taxon>Ascomycota</taxon>
        <taxon>Taphrinomycotina</taxon>
        <taxon>Pneumocystomycetes</taxon>
        <taxon>Pneumocystaceae</taxon>
        <taxon>Pneumocystis</taxon>
    </lineage>
</organism>
<dbReference type="InterPro" id="IPR035969">
    <property type="entry name" value="Rab-GAP_TBC_sf"/>
</dbReference>
<dbReference type="PANTHER" id="PTHR47219">
    <property type="entry name" value="RAB GTPASE-ACTIVATING PROTEIN 1-LIKE"/>
    <property type="match status" value="1"/>
</dbReference>
<dbReference type="InterPro" id="IPR000195">
    <property type="entry name" value="Rab-GAP-TBC_dom"/>
</dbReference>
<dbReference type="Gene3D" id="2.30.29.30">
    <property type="entry name" value="Pleckstrin-homology domain (PH domain)/Phosphotyrosine-binding domain (PTB)"/>
    <property type="match status" value="1"/>
</dbReference>
<dbReference type="GO" id="GO:0031267">
    <property type="term" value="F:small GTPase binding"/>
    <property type="evidence" value="ECO:0007669"/>
    <property type="project" value="TreeGrafter"/>
</dbReference>
<dbReference type="InterPro" id="IPR050302">
    <property type="entry name" value="Rab_GAP_TBC_domain"/>
</dbReference>
<dbReference type="PROSITE" id="PS00018">
    <property type="entry name" value="EF_HAND_1"/>
    <property type="match status" value="1"/>
</dbReference>
<keyword evidence="1" id="KW-0343">GTPase activation</keyword>
<keyword evidence="2" id="KW-0106">Calcium</keyword>
<evidence type="ECO:0000256" key="2">
    <source>
        <dbReference type="ARBA" id="ARBA00022837"/>
    </source>
</evidence>
<dbReference type="PANTHER" id="PTHR47219:SF20">
    <property type="entry name" value="TBC1 DOMAIN FAMILY MEMBER 2B"/>
    <property type="match status" value="1"/>
</dbReference>
<proteinExistence type="predicted"/>
<dbReference type="AlphaFoldDB" id="A0A899G363"/>
<keyword evidence="6" id="KW-1185">Reference proteome</keyword>
<dbReference type="SUPFAM" id="SSF47473">
    <property type="entry name" value="EF-hand"/>
    <property type="match status" value="1"/>
</dbReference>
<dbReference type="EMBL" id="CP054548">
    <property type="protein sequence ID" value="QSL67095.1"/>
    <property type="molecule type" value="Genomic_DNA"/>
</dbReference>
<dbReference type="GO" id="GO:0005096">
    <property type="term" value="F:GTPase activator activity"/>
    <property type="evidence" value="ECO:0007669"/>
    <property type="project" value="UniProtKB-KW"/>
</dbReference>
<evidence type="ECO:0000256" key="1">
    <source>
        <dbReference type="ARBA" id="ARBA00022468"/>
    </source>
</evidence>
<dbReference type="SUPFAM" id="SSF47923">
    <property type="entry name" value="Ypt/Rab-GAP domain of gyp1p"/>
    <property type="match status" value="2"/>
</dbReference>
<dbReference type="GO" id="GO:0005509">
    <property type="term" value="F:calcium ion binding"/>
    <property type="evidence" value="ECO:0007669"/>
    <property type="project" value="InterPro"/>
</dbReference>
<dbReference type="PROSITE" id="PS50086">
    <property type="entry name" value="TBC_RABGAP"/>
    <property type="match status" value="1"/>
</dbReference>
<dbReference type="Pfam" id="PF00566">
    <property type="entry name" value="RabGAP-TBC"/>
    <property type="match status" value="1"/>
</dbReference>
<evidence type="ECO:0000259" key="3">
    <source>
        <dbReference type="PROSITE" id="PS50086"/>
    </source>
</evidence>
<dbReference type="Gene3D" id="1.10.8.270">
    <property type="entry name" value="putative rabgap domain of human tbc1 domain family member 14 like domains"/>
    <property type="match status" value="1"/>
</dbReference>
<feature type="domain" description="EF-hand" evidence="4">
    <location>
        <begin position="605"/>
        <end position="640"/>
    </location>
</feature>
<dbReference type="Gene3D" id="1.10.472.80">
    <property type="entry name" value="Ypt/Rab-GAP domain of gyp1p, domain 3"/>
    <property type="match status" value="1"/>
</dbReference>
<gene>
    <name evidence="5" type="ORF">MERGE_001482</name>
</gene>
<dbReference type="InterPro" id="IPR004182">
    <property type="entry name" value="GRAM"/>
</dbReference>
<evidence type="ECO:0000259" key="4">
    <source>
        <dbReference type="PROSITE" id="PS50222"/>
    </source>
</evidence>
<dbReference type="SMART" id="SM00164">
    <property type="entry name" value="TBC"/>
    <property type="match status" value="1"/>
</dbReference>
<protein>
    <recommendedName>
        <fullName evidence="7">Rab-GAP TBC domain-containing protein</fullName>
    </recommendedName>
</protein>
<reference evidence="5" key="1">
    <citation type="submission" date="2020-06" db="EMBL/GenBank/DDBJ databases">
        <title>Genomes of multiple members of Pneumocystis genus reveal paths to human pathogen Pneumocystis jirovecii.</title>
        <authorList>
            <person name="Cisse O.H."/>
            <person name="Ma L."/>
            <person name="Dekker J."/>
            <person name="Khil P."/>
            <person name="Jo J."/>
            <person name="Brenchley J."/>
            <person name="Blair R."/>
            <person name="Pahar B."/>
            <person name="Chabe M."/>
            <person name="Van Rompay K.A."/>
            <person name="Keesler R."/>
            <person name="Sukura A."/>
            <person name="Hirsch V."/>
            <person name="Kutty G."/>
            <person name="Liu Y."/>
            <person name="Peng L."/>
            <person name="Chen J."/>
            <person name="Song J."/>
            <person name="Weissenbacher-Lang C."/>
            <person name="Xu J."/>
            <person name="Upham N.S."/>
            <person name="Stajich J.E."/>
            <person name="Cuomo C.A."/>
            <person name="Cushion M.T."/>
            <person name="Kovacs J.A."/>
        </authorList>
    </citation>
    <scope>NUCLEOTIDE SEQUENCE</scope>
    <source>
        <strain evidence="5">2A</strain>
    </source>
</reference>
<dbReference type="InterPro" id="IPR018247">
    <property type="entry name" value="EF_Hand_1_Ca_BS"/>
</dbReference>
<dbReference type="Gene3D" id="1.10.238.10">
    <property type="entry name" value="EF-hand"/>
    <property type="match status" value="1"/>
</dbReference>
<name>A0A899G363_9ASCO</name>
<dbReference type="FunFam" id="1.10.8.270:FF:000002">
    <property type="entry name" value="TBC1 domain family member 9B"/>
    <property type="match status" value="1"/>
</dbReference>
<sequence length="792" mass="93050">MSLSLHLQEISHTFRGLHVFAERYHNIHIYILRNQSLEKKMFSAIDRIKKKTNLLMVDLSFSQNERFRSLFRLPENEQLQYELSGEIAVPGTQNKNMYHGKIYVSTSYLCFISNDKKSCSFAFPFSIIRKVERIRSNDYISVLTIFTWHMMKVAISFIGVDDHFEGWHKDANKMRLWKEYLQLYGRNLTLIRFPDFYKLIQIGLPNHLRGEIWELCSGSMLMRWLHVNEYQKLQEKYQGQTNPSMEEIEKDLNRSLPEYPAYQTDEGKDALRRVLTTYSWKNPELGYCQAMNIIVATLLIYTTEEQAYWLLNSLCDNLLPGYYSTTMYGTLLDQRVFESLLEKTMPILWVHFSKSDVQLSLISLPWFLSLYINCIPLAFVFRILDCFFLEGPKILFQIGLAIFRLNGEKLLTVNDDGSFISILKKYFHTLDKSAYPNSSNLKYKNITRFQELMICALREFNIITIELINKQRKKYKNEVLNNIEGFAKRTQLRNLHNTGHLTSTEISIIYDRFYSALFQRRIGLGPAKAYMDYNAFKIFISGITNWPQKDKIADLSDTEKHDMKESNHVYETFIKSLFLKWDKSLSGLANLQDIISGFAEFKFLDLMHAIAYFFELYDSDNDGKITKDEILKMSECFLFFMQKETDDTYLKSISNFIKNCFEYAEKNNMFIENTSMPNLSKSDVSNNLSVNPREKLYITLPIFRMIILVDELLENFFAVKFSSLLVITQINKNDVKSNGIRSLINSLMIDGMRVANEVKKCMEDAQKELDNDIKLYNSHLLLYQKKKEDVKH</sequence>
<dbReference type="PROSITE" id="PS50222">
    <property type="entry name" value="EF_HAND_2"/>
    <property type="match status" value="1"/>
</dbReference>
<dbReference type="OrthoDB" id="17687at2759"/>
<feature type="domain" description="Rab-GAP TBC" evidence="3">
    <location>
        <begin position="203"/>
        <end position="391"/>
    </location>
</feature>